<name>A0ACC2KDJ1_PERAE</name>
<organism evidence="1 2">
    <name type="scientific">Persea americana</name>
    <name type="common">Avocado</name>
    <dbReference type="NCBI Taxonomy" id="3435"/>
    <lineage>
        <taxon>Eukaryota</taxon>
        <taxon>Viridiplantae</taxon>
        <taxon>Streptophyta</taxon>
        <taxon>Embryophyta</taxon>
        <taxon>Tracheophyta</taxon>
        <taxon>Spermatophyta</taxon>
        <taxon>Magnoliopsida</taxon>
        <taxon>Magnoliidae</taxon>
        <taxon>Laurales</taxon>
        <taxon>Lauraceae</taxon>
        <taxon>Persea</taxon>
    </lineage>
</organism>
<comment type="caution">
    <text evidence="1">The sequence shown here is derived from an EMBL/GenBank/DDBJ whole genome shotgun (WGS) entry which is preliminary data.</text>
</comment>
<reference evidence="1 2" key="1">
    <citation type="journal article" date="2022" name="Hortic Res">
        <title>A haplotype resolved chromosomal level avocado genome allows analysis of novel avocado genes.</title>
        <authorList>
            <person name="Nath O."/>
            <person name="Fletcher S.J."/>
            <person name="Hayward A."/>
            <person name="Shaw L.M."/>
            <person name="Masouleh A.K."/>
            <person name="Furtado A."/>
            <person name="Henry R.J."/>
            <person name="Mitter N."/>
        </authorList>
    </citation>
    <scope>NUCLEOTIDE SEQUENCE [LARGE SCALE GENOMIC DNA]</scope>
    <source>
        <strain evidence="2">cv. Hass</strain>
    </source>
</reference>
<accession>A0ACC2KDJ1</accession>
<gene>
    <name evidence="1" type="ORF">MRB53_015376</name>
</gene>
<dbReference type="Proteomes" id="UP001234297">
    <property type="component" value="Chromosome 4"/>
</dbReference>
<sequence length="68" mass="7601">MEGAGGSFTAFLTYAAAKTELSTFYRRIRFAYASLLISNLKRFQEIVSESFLVNIEGGEDDQAECDCF</sequence>
<proteinExistence type="predicted"/>
<evidence type="ECO:0000313" key="2">
    <source>
        <dbReference type="Proteomes" id="UP001234297"/>
    </source>
</evidence>
<keyword evidence="2" id="KW-1185">Reference proteome</keyword>
<protein>
    <submittedName>
        <fullName evidence="1">Uncharacterized protein</fullName>
    </submittedName>
</protein>
<evidence type="ECO:0000313" key="1">
    <source>
        <dbReference type="EMBL" id="KAJ8619190.1"/>
    </source>
</evidence>
<dbReference type="EMBL" id="CM056812">
    <property type="protein sequence ID" value="KAJ8619190.1"/>
    <property type="molecule type" value="Genomic_DNA"/>
</dbReference>